<keyword evidence="3" id="KW-1185">Reference proteome</keyword>
<dbReference type="Proteomes" id="UP001583193">
    <property type="component" value="Unassembled WGS sequence"/>
</dbReference>
<proteinExistence type="predicted"/>
<protein>
    <submittedName>
        <fullName evidence="2">Uncharacterized protein</fullName>
    </submittedName>
</protein>
<feature type="compositionally biased region" description="Polar residues" evidence="1">
    <location>
        <begin position="33"/>
        <end position="51"/>
    </location>
</feature>
<feature type="compositionally biased region" description="Acidic residues" evidence="1">
    <location>
        <begin position="57"/>
        <end position="69"/>
    </location>
</feature>
<gene>
    <name evidence="2" type="ORF">Plec18167_002715</name>
</gene>
<feature type="compositionally biased region" description="Basic and acidic residues" evidence="1">
    <location>
        <begin position="1"/>
        <end position="32"/>
    </location>
</feature>
<reference evidence="2 3" key="1">
    <citation type="journal article" date="2024" name="IMA Fungus">
        <title>IMA Genome - F19 : A genome assembly and annotation guide to empower mycologists, including annotated draft genome sequences of Ceratocystis pirilliformis, Diaporthe australafricana, Fusarium ophioides, Paecilomyces lecythidis, and Sporothrix stenoceras.</title>
        <authorList>
            <person name="Aylward J."/>
            <person name="Wilson A.M."/>
            <person name="Visagie C.M."/>
            <person name="Spraker J."/>
            <person name="Barnes I."/>
            <person name="Buitendag C."/>
            <person name="Ceriani C."/>
            <person name="Del Mar Angel L."/>
            <person name="du Plessis D."/>
            <person name="Fuchs T."/>
            <person name="Gasser K."/>
            <person name="Kramer D."/>
            <person name="Li W."/>
            <person name="Munsamy K."/>
            <person name="Piso A."/>
            <person name="Price J.L."/>
            <person name="Sonnekus B."/>
            <person name="Thomas C."/>
            <person name="van der Nest A."/>
            <person name="van Dijk A."/>
            <person name="van Heerden A."/>
            <person name="van Vuuren N."/>
            <person name="Yilmaz N."/>
            <person name="Duong T.A."/>
            <person name="van der Merwe N.A."/>
            <person name="Wingfield M.J."/>
            <person name="Wingfield B.D."/>
        </authorList>
    </citation>
    <scope>NUCLEOTIDE SEQUENCE [LARGE SCALE GENOMIC DNA]</scope>
    <source>
        <strain evidence="2 3">CMW 18167</strain>
    </source>
</reference>
<comment type="caution">
    <text evidence="2">The sequence shown here is derived from an EMBL/GenBank/DDBJ whole genome shotgun (WGS) entry which is preliminary data.</text>
</comment>
<name>A0ABR3Y7D9_9EURO</name>
<sequence length="395" mass="45473">MEAAEKDTSEHTLKADDASDRTVVLSKDEAKDVNQTILNPVDTSPGPTDNDNMGPKEDDECEPFPDYEESCGQYDRGDMSALLLVKEQEKAYNLALSKVVEEVLRYRNIDTRIETMTSRMSDSNRGFIRSQGHPFAIRHWGPQPNDSVDNAENSDETRGVYDELRDALAHPGLKESTREYFIAMTEMVLSINILLFPMPTIPAYPTEHLTDLKLVRATNIALHLTEYLLVMKNQLKNHVDHVRKLDNSLFRDTRDHRIPTVVMLGHIIKVVKRYFNPPDQLEKRLLSLFFELYDTYVYSAFLNMRPLLQTEIELADEKRELARVLVSLWDVINQDIARFTEYENRAKAIKSRYIDTYDEKLKRESPEVWQAFWEKVRAREGIQDQGAGAGLAGSE</sequence>
<dbReference type="EMBL" id="JAVDPF010000005">
    <property type="protein sequence ID" value="KAL1883708.1"/>
    <property type="molecule type" value="Genomic_DNA"/>
</dbReference>
<evidence type="ECO:0000256" key="1">
    <source>
        <dbReference type="SAM" id="MobiDB-lite"/>
    </source>
</evidence>
<accession>A0ABR3Y7D9</accession>
<organism evidence="2 3">
    <name type="scientific">Paecilomyces lecythidis</name>
    <dbReference type="NCBI Taxonomy" id="3004212"/>
    <lineage>
        <taxon>Eukaryota</taxon>
        <taxon>Fungi</taxon>
        <taxon>Dikarya</taxon>
        <taxon>Ascomycota</taxon>
        <taxon>Pezizomycotina</taxon>
        <taxon>Eurotiomycetes</taxon>
        <taxon>Eurotiomycetidae</taxon>
        <taxon>Eurotiales</taxon>
        <taxon>Thermoascaceae</taxon>
        <taxon>Paecilomyces</taxon>
    </lineage>
</organism>
<feature type="region of interest" description="Disordered" evidence="1">
    <location>
        <begin position="1"/>
        <end position="72"/>
    </location>
</feature>
<evidence type="ECO:0000313" key="2">
    <source>
        <dbReference type="EMBL" id="KAL1883708.1"/>
    </source>
</evidence>
<evidence type="ECO:0000313" key="3">
    <source>
        <dbReference type="Proteomes" id="UP001583193"/>
    </source>
</evidence>